<feature type="compositionally biased region" description="Basic and acidic residues" evidence="1">
    <location>
        <begin position="36"/>
        <end position="95"/>
    </location>
</feature>
<comment type="caution">
    <text evidence="3">The sequence shown here is derived from an EMBL/GenBank/DDBJ whole genome shotgun (WGS) entry which is preliminary data.</text>
</comment>
<organism evidence="3 4">
    <name type="scientific">Brumimicrobium glaciale</name>
    <dbReference type="NCBI Taxonomy" id="200475"/>
    <lineage>
        <taxon>Bacteria</taxon>
        <taxon>Pseudomonadati</taxon>
        <taxon>Bacteroidota</taxon>
        <taxon>Flavobacteriia</taxon>
        <taxon>Flavobacteriales</taxon>
        <taxon>Crocinitomicaceae</taxon>
        <taxon>Brumimicrobium</taxon>
    </lineage>
</organism>
<proteinExistence type="predicted"/>
<protein>
    <recommendedName>
        <fullName evidence="5">Secreted protein</fullName>
    </recommendedName>
</protein>
<evidence type="ECO:0000256" key="2">
    <source>
        <dbReference type="SAM" id="SignalP"/>
    </source>
</evidence>
<keyword evidence="2" id="KW-0732">Signal</keyword>
<evidence type="ECO:0000313" key="4">
    <source>
        <dbReference type="Proteomes" id="UP000293952"/>
    </source>
</evidence>
<feature type="chain" id="PRO_5020798023" description="Secreted protein" evidence="2">
    <location>
        <begin position="23"/>
        <end position="95"/>
    </location>
</feature>
<dbReference type="RefSeq" id="WP_130091889.1">
    <property type="nucleotide sequence ID" value="NZ_SETE01000001.1"/>
</dbReference>
<feature type="signal peptide" evidence="2">
    <location>
        <begin position="1"/>
        <end position="22"/>
    </location>
</feature>
<dbReference type="PROSITE" id="PS51257">
    <property type="entry name" value="PROKAR_LIPOPROTEIN"/>
    <property type="match status" value="1"/>
</dbReference>
<dbReference type="AlphaFoldDB" id="A0A4Q4KRI9"/>
<keyword evidence="4" id="KW-1185">Reference proteome</keyword>
<sequence length="95" mass="10332">MKRVTRKVQTVLMATLFFGLTAGLTACGATTDVDTEELKTETEHPTSESEEHPAAESEEHPAAESEEHPAAESEEHPAATKEEHPAAKKEEHPSK</sequence>
<accession>A0A4Q4KRI9</accession>
<dbReference type="Proteomes" id="UP000293952">
    <property type="component" value="Unassembled WGS sequence"/>
</dbReference>
<feature type="region of interest" description="Disordered" evidence="1">
    <location>
        <begin position="32"/>
        <end position="95"/>
    </location>
</feature>
<dbReference type="EMBL" id="SETE01000001">
    <property type="protein sequence ID" value="RYM35522.1"/>
    <property type="molecule type" value="Genomic_DNA"/>
</dbReference>
<reference evidence="3 4" key="1">
    <citation type="submission" date="2019-02" db="EMBL/GenBank/DDBJ databases">
        <title>Genome sequence of the sea-ice species Brumimicrobium glaciale.</title>
        <authorList>
            <person name="Bowman J.P."/>
        </authorList>
    </citation>
    <scope>NUCLEOTIDE SEQUENCE [LARGE SCALE GENOMIC DNA]</scope>
    <source>
        <strain evidence="3 4">IC156</strain>
    </source>
</reference>
<evidence type="ECO:0000256" key="1">
    <source>
        <dbReference type="SAM" id="MobiDB-lite"/>
    </source>
</evidence>
<evidence type="ECO:0000313" key="3">
    <source>
        <dbReference type="EMBL" id="RYM35522.1"/>
    </source>
</evidence>
<evidence type="ECO:0008006" key="5">
    <source>
        <dbReference type="Google" id="ProtNLM"/>
    </source>
</evidence>
<name>A0A4Q4KRI9_9FLAO</name>
<gene>
    <name evidence="3" type="ORF">ERX46_00605</name>
</gene>